<organism evidence="1 2">
    <name type="scientific">Mobiluncus mulieris</name>
    <dbReference type="NCBI Taxonomy" id="2052"/>
    <lineage>
        <taxon>Bacteria</taxon>
        <taxon>Bacillati</taxon>
        <taxon>Actinomycetota</taxon>
        <taxon>Actinomycetes</taxon>
        <taxon>Actinomycetales</taxon>
        <taxon>Actinomycetaceae</taxon>
        <taxon>Mobiluncus</taxon>
    </lineage>
</organism>
<dbReference type="RefSeq" id="WP_169771213.1">
    <property type="nucleotide sequence ID" value="NZ_JABCUP010000025.1"/>
</dbReference>
<dbReference type="Proteomes" id="UP001209486">
    <property type="component" value="Unassembled WGS sequence"/>
</dbReference>
<reference evidence="1 2" key="1">
    <citation type="submission" date="2019-08" db="EMBL/GenBank/DDBJ databases">
        <title>Comparison of rpoB and gyrB Sequences from Mobiluncus Species and Development of a Multiplex PCR Method for Clinical Detection of Mobiluncus curtisii and Mobiluncus mulieris.</title>
        <authorList>
            <person name="Yang L."/>
            <person name="Shen Y."/>
            <person name="Xu G."/>
            <person name="Shu L.-B."/>
            <person name="Hu J."/>
            <person name="Zhang R."/>
            <person name="Wang Y."/>
            <person name="Zhou H.-W."/>
            <person name="Zhang X."/>
        </authorList>
    </citation>
    <scope>NUCLEOTIDE SEQUENCE [LARGE SCALE GENOMIC DNA]</scope>
    <source>
        <strain evidence="1 2">M26</strain>
    </source>
</reference>
<evidence type="ECO:0000313" key="2">
    <source>
        <dbReference type="Proteomes" id="UP001209486"/>
    </source>
</evidence>
<accession>A0ABD4U246</accession>
<dbReference type="EMBL" id="VSZY01000020">
    <property type="protein sequence ID" value="MCU9969623.1"/>
    <property type="molecule type" value="Genomic_DNA"/>
</dbReference>
<protein>
    <submittedName>
        <fullName evidence="1">ImmA/IrrE family metallo-endopeptidase</fullName>
    </submittedName>
</protein>
<proteinExistence type="predicted"/>
<sequence>MKEKHRLPTTTRSRSDVFDINPRTGALILGKNRLDDYAEKYLSEHYPPALETPMPIPVEELAKASGLQIQEAQLSASSDVFACCVLVDGEVSIYDPATGEYTPRFYPAGTILVDPTSEWSMGEGARRNAVMHEILHWEKDRTFFQIHHVRLANSSGSLEPMKSRVSTTFFTPSEKSRRKETELQWLEWQAHRLAPRVLMPRPTFTKAANDILDSSPNLSCGSLLDQLASIFEVSRSAVKYRLLEVGLKSRIAKLADYELVYSFMGEGKEDFTTLSYQDAAVLLSGHPRLRRWVQAGDYIFVEGYFVKNSTRYVRIDAQGTYRLKPAAKKSPAKAFLRIQSVVTKDYVGLDKDLDSLFHLEHRQGVDKRIIYIDPTHQATPDDNDDQKVFASAAGTMDSILEDAARLEDIVGDRHSSLCQTITNLLKYREIRYPRTFTERTGLYDALFNKIQNDAVPTMKRETLMALAIGLRLDAYATTKLMEKAQIHLNRAMRPDSVYLLMLERFPGISIHEANGILEAHGLDLLGSKSRTN</sequence>
<dbReference type="AlphaFoldDB" id="A0ABD4U246"/>
<comment type="caution">
    <text evidence="1">The sequence shown here is derived from an EMBL/GenBank/DDBJ whole genome shotgun (WGS) entry which is preliminary data.</text>
</comment>
<evidence type="ECO:0000313" key="1">
    <source>
        <dbReference type="EMBL" id="MCU9969623.1"/>
    </source>
</evidence>
<name>A0ABD4U246_9ACTO</name>
<gene>
    <name evidence="1" type="ORF">FYZ43_09555</name>
</gene>